<evidence type="ECO:0000313" key="3">
    <source>
        <dbReference type="Proteomes" id="UP000243507"/>
    </source>
</evidence>
<keyword evidence="1" id="KW-0732">Signal</keyword>
<name>A0A2A4CN17_9RHOB</name>
<keyword evidence="3" id="KW-1185">Reference proteome</keyword>
<proteinExistence type="predicted"/>
<accession>A0A2A4CN17</accession>
<dbReference type="InterPro" id="IPR029058">
    <property type="entry name" value="AB_hydrolase_fold"/>
</dbReference>
<dbReference type="Pfam" id="PF05990">
    <property type="entry name" value="DUF900"/>
    <property type="match status" value="1"/>
</dbReference>
<evidence type="ECO:0000256" key="1">
    <source>
        <dbReference type="SAM" id="SignalP"/>
    </source>
</evidence>
<evidence type="ECO:0000313" key="2">
    <source>
        <dbReference type="EMBL" id="PCD75526.1"/>
    </source>
</evidence>
<dbReference type="AlphaFoldDB" id="A0A2A4CN17"/>
<sequence>MKMSPPAFARLMGVMLCLGALSCAFPVPSMAQTDIQALEFPYFTLRNRTGSDDPADFYGGERSDLKAGACRVEELDLGVLAPLADMAPNFLREELLRVQTVEEADPGAILDQLEETAGARGPALYVHGYYISFEKGCRRAALLQQNADLVGRFLWFSWPSDGAPAYYTHDEADLYWSLPDIADTIIELERRFGAGNVDVIGHSLGARGVVLALAEVANRHPDIRLGHVVLLAPDMDFGIFERILPRVRPIAESTTVYATTGDRPLALSAQLHGYPRLGETGNDVSRLAGVEVIDLSDLPSEGPTGHLYHIYSRAVGEDLRRLLHAGERADARQGLVAQGENLWRLRPATNE</sequence>
<dbReference type="OrthoDB" id="9797755at2"/>
<dbReference type="PANTHER" id="PTHR36513">
    <property type="entry name" value="ABC TRANSMEMBRANE TYPE-1 DOMAIN-CONTAINING PROTEIN"/>
    <property type="match status" value="1"/>
</dbReference>
<dbReference type="Gene3D" id="3.40.50.1820">
    <property type="entry name" value="alpha/beta hydrolase"/>
    <property type="match status" value="1"/>
</dbReference>
<reference evidence="2 3" key="1">
    <citation type="submission" date="2017-09" db="EMBL/GenBank/DDBJ databases">
        <title>A multilocus sequence analysis scheme for characterization of bacteria in the genus Thioclava.</title>
        <authorList>
            <person name="Liu Y."/>
            <person name="Shao Z."/>
        </authorList>
    </citation>
    <scope>NUCLEOTIDE SEQUENCE [LARGE SCALE GENOMIC DNA]</scope>
    <source>
        <strain evidence="2 3">CAU 1312</strain>
    </source>
</reference>
<dbReference type="EMBL" id="NTJD01000017">
    <property type="protein sequence ID" value="PCD75526.1"/>
    <property type="molecule type" value="Genomic_DNA"/>
</dbReference>
<evidence type="ECO:0008006" key="4">
    <source>
        <dbReference type="Google" id="ProtNLM"/>
    </source>
</evidence>
<feature type="signal peptide" evidence="1">
    <location>
        <begin position="1"/>
        <end position="31"/>
    </location>
</feature>
<dbReference type="SUPFAM" id="SSF53474">
    <property type="entry name" value="alpha/beta-Hydrolases"/>
    <property type="match status" value="1"/>
</dbReference>
<dbReference type="Proteomes" id="UP000243507">
    <property type="component" value="Unassembled WGS sequence"/>
</dbReference>
<protein>
    <recommendedName>
        <fullName evidence="4">Alpha/beta hydrolase</fullName>
    </recommendedName>
</protein>
<comment type="caution">
    <text evidence="2">The sequence shown here is derived from an EMBL/GenBank/DDBJ whole genome shotgun (WGS) entry which is preliminary data.</text>
</comment>
<gene>
    <name evidence="2" type="ORF">CLN94_13665</name>
</gene>
<feature type="chain" id="PRO_5012019984" description="Alpha/beta hydrolase" evidence="1">
    <location>
        <begin position="32"/>
        <end position="351"/>
    </location>
</feature>
<dbReference type="PANTHER" id="PTHR36513:SF1">
    <property type="entry name" value="TRANSMEMBRANE PROTEIN"/>
    <property type="match status" value="1"/>
</dbReference>
<dbReference type="PROSITE" id="PS51257">
    <property type="entry name" value="PROKAR_LIPOPROTEIN"/>
    <property type="match status" value="1"/>
</dbReference>
<organism evidence="2 3">
    <name type="scientific">Pseudothioclava arenosa</name>
    <dbReference type="NCBI Taxonomy" id="1795308"/>
    <lineage>
        <taxon>Bacteria</taxon>
        <taxon>Pseudomonadati</taxon>
        <taxon>Pseudomonadota</taxon>
        <taxon>Alphaproteobacteria</taxon>
        <taxon>Rhodobacterales</taxon>
        <taxon>Paracoccaceae</taxon>
        <taxon>Pseudothioclava</taxon>
    </lineage>
</organism>
<dbReference type="InterPro" id="IPR010297">
    <property type="entry name" value="DUF900_hydrolase"/>
</dbReference>